<dbReference type="SUPFAM" id="SSF54160">
    <property type="entry name" value="Chromo domain-like"/>
    <property type="match status" value="1"/>
</dbReference>
<organism evidence="2 3">
    <name type="scientific">Ectocarpus siliculosus</name>
    <name type="common">Brown alga</name>
    <name type="synonym">Conferva siliculosa</name>
    <dbReference type="NCBI Taxonomy" id="2880"/>
    <lineage>
        <taxon>Eukaryota</taxon>
        <taxon>Sar</taxon>
        <taxon>Stramenopiles</taxon>
        <taxon>Ochrophyta</taxon>
        <taxon>PX clade</taxon>
        <taxon>Phaeophyceae</taxon>
        <taxon>Ectocarpales</taxon>
        <taxon>Ectocarpaceae</taxon>
        <taxon>Ectocarpus</taxon>
    </lineage>
</organism>
<proteinExistence type="predicted"/>
<dbReference type="InParanoid" id="D7G101"/>
<dbReference type="Pfam" id="PF11717">
    <property type="entry name" value="Tudor-knot"/>
    <property type="match status" value="1"/>
</dbReference>
<protein>
    <recommendedName>
        <fullName evidence="1">Tudor-knot domain-containing protein</fullName>
    </recommendedName>
</protein>
<dbReference type="Proteomes" id="UP000002630">
    <property type="component" value="Linkage Group LG24"/>
</dbReference>
<dbReference type="AlphaFoldDB" id="D7G101"/>
<dbReference type="EMBL" id="FN649749">
    <property type="protein sequence ID" value="CBJ33111.1"/>
    <property type="molecule type" value="Genomic_DNA"/>
</dbReference>
<dbReference type="InterPro" id="IPR025995">
    <property type="entry name" value="Tudor-knot"/>
</dbReference>
<feature type="domain" description="Tudor-knot" evidence="1">
    <location>
        <begin position="133"/>
        <end position="160"/>
    </location>
</feature>
<reference evidence="2 3" key="1">
    <citation type="journal article" date="2010" name="Nature">
        <title>The Ectocarpus genome and the independent evolution of multicellularity in brown algae.</title>
        <authorList>
            <person name="Cock J.M."/>
            <person name="Sterck L."/>
            <person name="Rouze P."/>
            <person name="Scornet D."/>
            <person name="Allen A.E."/>
            <person name="Amoutzias G."/>
            <person name="Anthouard V."/>
            <person name="Artiguenave F."/>
            <person name="Aury J.M."/>
            <person name="Badger J.H."/>
            <person name="Beszteri B."/>
            <person name="Billiau K."/>
            <person name="Bonnet E."/>
            <person name="Bothwell J.H."/>
            <person name="Bowler C."/>
            <person name="Boyen C."/>
            <person name="Brownlee C."/>
            <person name="Carrano C.J."/>
            <person name="Charrier B."/>
            <person name="Cho G.Y."/>
            <person name="Coelho S.M."/>
            <person name="Collen J."/>
            <person name="Corre E."/>
            <person name="Da Silva C."/>
            <person name="Delage L."/>
            <person name="Delaroque N."/>
            <person name="Dittami S.M."/>
            <person name="Doulbeau S."/>
            <person name="Elias M."/>
            <person name="Farnham G."/>
            <person name="Gachon C.M."/>
            <person name="Gschloessl B."/>
            <person name="Heesch S."/>
            <person name="Jabbari K."/>
            <person name="Jubin C."/>
            <person name="Kawai H."/>
            <person name="Kimura K."/>
            <person name="Kloareg B."/>
            <person name="Kupper F.C."/>
            <person name="Lang D."/>
            <person name="Le Bail A."/>
            <person name="Leblanc C."/>
            <person name="Lerouge P."/>
            <person name="Lohr M."/>
            <person name="Lopez P.J."/>
            <person name="Martens C."/>
            <person name="Maumus F."/>
            <person name="Michel G."/>
            <person name="Miranda-Saavedra D."/>
            <person name="Morales J."/>
            <person name="Moreau H."/>
            <person name="Motomura T."/>
            <person name="Nagasato C."/>
            <person name="Napoli C.A."/>
            <person name="Nelson D.R."/>
            <person name="Nyvall-Collen P."/>
            <person name="Peters A.F."/>
            <person name="Pommier C."/>
            <person name="Potin P."/>
            <person name="Poulain J."/>
            <person name="Quesneville H."/>
            <person name="Read B."/>
            <person name="Rensing S.A."/>
            <person name="Ritter A."/>
            <person name="Rousvoal S."/>
            <person name="Samanta M."/>
            <person name="Samson G."/>
            <person name="Schroeder D.C."/>
            <person name="Segurens B."/>
            <person name="Strittmatter M."/>
            <person name="Tonon T."/>
            <person name="Tregear J.W."/>
            <person name="Valentin K."/>
            <person name="von Dassow P."/>
            <person name="Yamagishi T."/>
            <person name="Van de Peer Y."/>
            <person name="Wincker P."/>
        </authorList>
    </citation>
    <scope>NUCLEOTIDE SEQUENCE [LARGE SCALE GENOMIC DNA]</scope>
    <source>
        <strain evidence="3">Ec32 / CCAP1310/4</strain>
    </source>
</reference>
<sequence length="212" mass="23868">MAVSRRWHRIGGSDFMWLPLYSRRFGPAASLPELFERVGLDPGDTAAASKRRSGMVRFAFRSRLACPVVGDHVEVAWKGKFRLDDCMVFVGLSWWDAKVVAVELGESLPCTTPDDEDGEDGRVDRRGATCMGERRPKRFLVHYRSWSRRWDEWLEPSRVRWARKMPTEACGQTSASAGPELEVDQEAELWCHGGSGGGAWLEARVHKASVMG</sequence>
<dbReference type="InterPro" id="IPR016197">
    <property type="entry name" value="Chromo-like_dom_sf"/>
</dbReference>
<dbReference type="EMBL" id="FN648620">
    <property type="protein sequence ID" value="CBJ33111.1"/>
    <property type="molecule type" value="Genomic_DNA"/>
</dbReference>
<dbReference type="Gene3D" id="2.30.30.140">
    <property type="match status" value="1"/>
</dbReference>
<evidence type="ECO:0000259" key="1">
    <source>
        <dbReference type="Pfam" id="PF11717"/>
    </source>
</evidence>
<gene>
    <name evidence="2" type="ORF">Esi_0420_0026</name>
</gene>
<dbReference type="OrthoDB" id="124855at2759"/>
<keyword evidence="3" id="KW-1185">Reference proteome</keyword>
<evidence type="ECO:0000313" key="3">
    <source>
        <dbReference type="Proteomes" id="UP000002630"/>
    </source>
</evidence>
<name>D7G101_ECTSI</name>
<accession>D7G101</accession>
<evidence type="ECO:0000313" key="2">
    <source>
        <dbReference type="EMBL" id="CBJ33111.1"/>
    </source>
</evidence>